<feature type="active site" evidence="1">
    <location>
        <position position="298"/>
    </location>
</feature>
<evidence type="ECO:0000313" key="7">
    <source>
        <dbReference type="Proteomes" id="UP000252698"/>
    </source>
</evidence>
<gene>
    <name evidence="5" type="ORF">C5746_00260</name>
    <name evidence="6" type="ORF">C5746_42975</name>
</gene>
<feature type="disulfide bond" evidence="2">
    <location>
        <begin position="219"/>
        <end position="274"/>
    </location>
</feature>
<dbReference type="GO" id="GO:0004806">
    <property type="term" value="F:triacylglycerol lipase activity"/>
    <property type="evidence" value="ECO:0007669"/>
    <property type="project" value="TreeGrafter"/>
</dbReference>
<protein>
    <recommendedName>
        <fullName evidence="4">SGNH hydrolase-type esterase domain-containing protein</fullName>
    </recommendedName>
</protein>
<feature type="disulfide bond" evidence="2">
    <location>
        <begin position="154"/>
        <end position="168"/>
    </location>
</feature>
<accession>A0A2Z5JSI7</accession>
<dbReference type="GO" id="GO:0019433">
    <property type="term" value="P:triglyceride catabolic process"/>
    <property type="evidence" value="ECO:0007669"/>
    <property type="project" value="TreeGrafter"/>
</dbReference>
<dbReference type="CDD" id="cd01823">
    <property type="entry name" value="SEST_like"/>
    <property type="match status" value="1"/>
</dbReference>
<evidence type="ECO:0000256" key="1">
    <source>
        <dbReference type="PIRSR" id="PIRSR637460-1"/>
    </source>
</evidence>
<dbReference type="PANTHER" id="PTHR37981:SF1">
    <property type="entry name" value="SGNH HYDROLASE-TYPE ESTERASE DOMAIN-CONTAINING PROTEIN"/>
    <property type="match status" value="1"/>
</dbReference>
<dbReference type="AlphaFoldDB" id="A0A2Z5JSI7"/>
<dbReference type="Gene3D" id="3.40.50.1110">
    <property type="entry name" value="SGNH hydrolase"/>
    <property type="match status" value="1"/>
</dbReference>
<proteinExistence type="predicted"/>
<evidence type="ECO:0000313" key="5">
    <source>
        <dbReference type="EMBL" id="AXE82515.1"/>
    </source>
</evidence>
<evidence type="ECO:0000256" key="2">
    <source>
        <dbReference type="PIRSR" id="PIRSR637460-2"/>
    </source>
</evidence>
<evidence type="ECO:0000256" key="3">
    <source>
        <dbReference type="SAM" id="SignalP"/>
    </source>
</evidence>
<reference evidence="6 7" key="1">
    <citation type="journal article" date="2018" name="Front. Microbiol.">
        <title>Genome Sequencing of Streptomyces atratus SCSIOZH16 and Activation Production of Nocardamine via Metabolic Engineering.</title>
        <authorList>
            <person name="Li Y."/>
            <person name="Zhang C."/>
            <person name="Liu C."/>
            <person name="Ju J."/>
            <person name="Ma J."/>
        </authorList>
    </citation>
    <scope>NUCLEOTIDE SEQUENCE [LARGE SCALE GENOMIC DNA]</scope>
    <source>
        <strain evidence="6 7">SCSIO_ZH16</strain>
    </source>
</reference>
<name>A0A2Z5JSI7_STRAR</name>
<dbReference type="SUPFAM" id="SSF52266">
    <property type="entry name" value="SGNH hydrolase"/>
    <property type="match status" value="1"/>
</dbReference>
<dbReference type="KEGG" id="sata:C5746_42975"/>
<sequence>MTGAAVAAALCLLGASASSSAPAAAAGSSLQWVALGDSYTAGAIPAAGDTFEHPRDGCQRTTESYPEVIRRDLGSLVHLRNVSCGNATIADVYREEQRPTGYELHIPGVIDKRDPDYPFDPVPPQTDALSPATDLVTVGVGGNSLGFGELLGKCIELGPQGSVGSSPCKDHFEGSMPARLETVRAEYDQMLTAIHAKAPFAKVITVGYPTVIPDNPANCLYGNLLQFSTIRRADLNWLRESALEPLNAVIQQVTAAHGDHYVDIYSSSKGHSVCAPGRQKWVEGILQHIQPPTWALVHPNAHGQANAAARVEDAILGS</sequence>
<evidence type="ECO:0000259" key="4">
    <source>
        <dbReference type="Pfam" id="PF13472"/>
    </source>
</evidence>
<dbReference type="PANTHER" id="PTHR37981">
    <property type="entry name" value="LIPASE 2"/>
    <property type="match status" value="1"/>
</dbReference>
<feature type="domain" description="SGNH hydrolase-type esterase" evidence="4">
    <location>
        <begin position="34"/>
        <end position="305"/>
    </location>
</feature>
<organism evidence="6 7">
    <name type="scientific">Streptomyces atratus</name>
    <dbReference type="NCBI Taxonomy" id="1893"/>
    <lineage>
        <taxon>Bacteria</taxon>
        <taxon>Bacillati</taxon>
        <taxon>Actinomycetota</taxon>
        <taxon>Actinomycetes</taxon>
        <taxon>Kitasatosporales</taxon>
        <taxon>Streptomycetaceae</taxon>
        <taxon>Streptomyces</taxon>
    </lineage>
</organism>
<feature type="signal peptide" evidence="3">
    <location>
        <begin position="1"/>
        <end position="23"/>
    </location>
</feature>
<dbReference type="EMBL" id="CP027306">
    <property type="protein sequence ID" value="AXE83348.1"/>
    <property type="molecule type" value="Genomic_DNA"/>
</dbReference>
<keyword evidence="3" id="KW-0732">Signal</keyword>
<keyword evidence="2" id="KW-1015">Disulfide bond</keyword>
<dbReference type="Proteomes" id="UP000252698">
    <property type="component" value="Chromosome"/>
</dbReference>
<dbReference type="InterPro" id="IPR013830">
    <property type="entry name" value="SGNH_hydro"/>
</dbReference>
<dbReference type="InterPro" id="IPR036514">
    <property type="entry name" value="SGNH_hydro_sf"/>
</dbReference>
<dbReference type="KEGG" id="sata:C5746_00260"/>
<dbReference type="InterPro" id="IPR037460">
    <property type="entry name" value="SEST-like"/>
</dbReference>
<evidence type="ECO:0000313" key="6">
    <source>
        <dbReference type="EMBL" id="AXE83348.1"/>
    </source>
</evidence>
<dbReference type="EMBL" id="CP027306">
    <property type="protein sequence ID" value="AXE82515.1"/>
    <property type="molecule type" value="Genomic_DNA"/>
</dbReference>
<dbReference type="Pfam" id="PF13472">
    <property type="entry name" value="Lipase_GDSL_2"/>
    <property type="match status" value="1"/>
</dbReference>
<feature type="active site" description="Nucleophile" evidence="1">
    <location>
        <position position="38"/>
    </location>
</feature>
<feature type="disulfide bond" evidence="2">
    <location>
        <begin position="58"/>
        <end position="84"/>
    </location>
</feature>
<feature type="chain" id="PRO_5038228954" description="SGNH hydrolase-type esterase domain-containing protein" evidence="3">
    <location>
        <begin position="24"/>
        <end position="318"/>
    </location>
</feature>